<reference evidence="1 2" key="1">
    <citation type="submission" date="2019-03" db="EMBL/GenBank/DDBJ databases">
        <title>Metabolic potential of uncultured bacteria and archaea associated with petroleum seepage in deep-sea sediments.</title>
        <authorList>
            <person name="Dong X."/>
            <person name="Hubert C."/>
        </authorList>
    </citation>
    <scope>NUCLEOTIDE SEQUENCE [LARGE SCALE GENOMIC DNA]</scope>
    <source>
        <strain evidence="1">E44_bin18</strain>
    </source>
</reference>
<organism evidence="1 2">
    <name type="scientific">candidate division TA06 bacterium</name>
    <dbReference type="NCBI Taxonomy" id="2250710"/>
    <lineage>
        <taxon>Bacteria</taxon>
        <taxon>Bacteria division TA06</taxon>
    </lineage>
</organism>
<dbReference type="Proteomes" id="UP000315525">
    <property type="component" value="Unassembled WGS sequence"/>
</dbReference>
<sequence length="81" mass="8685">MAKTIKETKSTCKACGNVWFYGREDVAQQRAGALHNASKAMMCCGGCLPAALIPEKKVVDLNKCPKCGSKAVVSEEITHEV</sequence>
<proteinExistence type="predicted"/>
<comment type="caution">
    <text evidence="1">The sequence shown here is derived from an EMBL/GenBank/DDBJ whole genome shotgun (WGS) entry which is preliminary data.</text>
</comment>
<accession>A0A523UQL2</accession>
<dbReference type="EMBL" id="SOJN01000108">
    <property type="protein sequence ID" value="TET44823.1"/>
    <property type="molecule type" value="Genomic_DNA"/>
</dbReference>
<name>A0A523UQL2_UNCT6</name>
<evidence type="ECO:0000313" key="1">
    <source>
        <dbReference type="EMBL" id="TET44823.1"/>
    </source>
</evidence>
<protein>
    <submittedName>
        <fullName evidence="1">Uncharacterized protein</fullName>
    </submittedName>
</protein>
<dbReference type="AlphaFoldDB" id="A0A523UQL2"/>
<evidence type="ECO:0000313" key="2">
    <source>
        <dbReference type="Proteomes" id="UP000315525"/>
    </source>
</evidence>
<gene>
    <name evidence="1" type="ORF">E3J62_09205</name>
</gene>